<dbReference type="RefSeq" id="WP_283381055.1">
    <property type="nucleotide sequence ID" value="NZ_JASHIE010000003.1"/>
</dbReference>
<proteinExistence type="predicted"/>
<keyword evidence="3" id="KW-1185">Reference proteome</keyword>
<sequence length="249" mass="28647">MSLLDSVKSADKFSRGFIDKLISGQLESAFSDIEPEKLNDQARIFITNVSQNINGAKVKKYSIVEENVTSFYSSSHDKFTNYRLGYEYEFQNGNNILFIMTIKETGGKFSILTFDGQVLEIPLAEQTKFSLANKPVLNYVFLFFLIAVPIFILVTLVLMLRSKIIRKRKIIWAFIILFVSTPTFILNWNTDAIDFRLFNFALLGAGFVKPALYSPWLLSIGIPIGGLLYWLKRENLLREFEQQSEEYNQ</sequence>
<feature type="transmembrane region" description="Helical" evidence="1">
    <location>
        <begin position="170"/>
        <end position="190"/>
    </location>
</feature>
<keyword evidence="1" id="KW-0472">Membrane</keyword>
<name>A0ABT6YZ23_9BACT</name>
<gene>
    <name evidence="2" type="ORF">QM481_05960</name>
</gene>
<organism evidence="2 3">
    <name type="scientific">Flectobacillus rivi</name>
    <dbReference type="NCBI Taxonomy" id="2984209"/>
    <lineage>
        <taxon>Bacteria</taxon>
        <taxon>Pseudomonadati</taxon>
        <taxon>Bacteroidota</taxon>
        <taxon>Cytophagia</taxon>
        <taxon>Cytophagales</taxon>
        <taxon>Flectobacillaceae</taxon>
        <taxon>Flectobacillus</taxon>
    </lineage>
</organism>
<dbReference type="EMBL" id="JASHIE010000003">
    <property type="protein sequence ID" value="MDI9874063.1"/>
    <property type="molecule type" value="Genomic_DNA"/>
</dbReference>
<comment type="caution">
    <text evidence="2">The sequence shown here is derived from an EMBL/GenBank/DDBJ whole genome shotgun (WGS) entry which is preliminary data.</text>
</comment>
<feature type="transmembrane region" description="Helical" evidence="1">
    <location>
        <begin position="210"/>
        <end position="231"/>
    </location>
</feature>
<evidence type="ECO:0000313" key="2">
    <source>
        <dbReference type="EMBL" id="MDI9874063.1"/>
    </source>
</evidence>
<reference evidence="2 3" key="1">
    <citation type="submission" date="2023-05" db="EMBL/GenBank/DDBJ databases">
        <title>Novel species of genus Flectobacillus isolated from stream in China.</title>
        <authorList>
            <person name="Lu H."/>
        </authorList>
    </citation>
    <scope>NUCLEOTIDE SEQUENCE [LARGE SCALE GENOMIC DNA]</scope>
    <source>
        <strain evidence="2 3">LFS242W</strain>
    </source>
</reference>
<evidence type="ECO:0000313" key="3">
    <source>
        <dbReference type="Proteomes" id="UP001225761"/>
    </source>
</evidence>
<protein>
    <submittedName>
        <fullName evidence="2">Uncharacterized protein</fullName>
    </submittedName>
</protein>
<dbReference type="Proteomes" id="UP001225761">
    <property type="component" value="Unassembled WGS sequence"/>
</dbReference>
<evidence type="ECO:0000256" key="1">
    <source>
        <dbReference type="SAM" id="Phobius"/>
    </source>
</evidence>
<keyword evidence="1" id="KW-0812">Transmembrane</keyword>
<keyword evidence="1" id="KW-1133">Transmembrane helix</keyword>
<feature type="transmembrane region" description="Helical" evidence="1">
    <location>
        <begin position="136"/>
        <end position="158"/>
    </location>
</feature>
<accession>A0ABT6YZ23</accession>